<evidence type="ECO:0000313" key="2">
    <source>
        <dbReference type="EMBL" id="SDM88462.1"/>
    </source>
</evidence>
<feature type="transmembrane region" description="Helical" evidence="1">
    <location>
        <begin position="168"/>
        <end position="187"/>
    </location>
</feature>
<feature type="transmembrane region" description="Helical" evidence="1">
    <location>
        <begin position="218"/>
        <end position="235"/>
    </location>
</feature>
<feature type="transmembrane region" description="Helical" evidence="1">
    <location>
        <begin position="247"/>
        <end position="265"/>
    </location>
</feature>
<feature type="transmembrane region" description="Helical" evidence="1">
    <location>
        <begin position="100"/>
        <end position="120"/>
    </location>
</feature>
<keyword evidence="1" id="KW-0812">Transmembrane</keyword>
<evidence type="ECO:0000313" key="3">
    <source>
        <dbReference type="Proteomes" id="UP000199226"/>
    </source>
</evidence>
<keyword evidence="3" id="KW-1185">Reference proteome</keyword>
<feature type="transmembrane region" description="Helical" evidence="1">
    <location>
        <begin position="64"/>
        <end position="88"/>
    </location>
</feature>
<evidence type="ECO:0008006" key="4">
    <source>
        <dbReference type="Google" id="ProtNLM"/>
    </source>
</evidence>
<sequence length="465" mass="53783">MNFNTLLSLINFSFLLFLLYLFGIKGENEFINRNTIIGGALLAVQIHLFLVYEKKRNIPLLTILCFQLIFYYLMRVISLTFIPFSVVFKRFTITVQDVNFGLFYIILSNLLIFAGIWMATNSNRLKPYREVLQHKGNAYKILGFFVLAYLFGKPNLLGIAVLDRLLDFIKLLFFNSSIVLFIVIIFFTHNYNRLTFYQRGFFIAVFIGYIVLTTLSGSRSAALVVIMYVLFASLAGAKQLTFKIRHLLLGLMMIPIVLLVFIFATDLRRYSATTDVSNEQKLEVIKNSVSSTAWLEDDGSIGLIFDRIGFLDYATEIIAHKEQYSSIFNIPYYLKSIVDNFLTPGFTVFDNPKVSNALVYKYFNYGVPSLKTVDEYYASDQLTMYGEYFALFGWGSLLAFFLTGYLFQKTYLKLTYKSSVELFIKRALLLNIFYVLINSFGLDWLLFDSIAMYLTFILFRKYVLV</sequence>
<dbReference type="OrthoDB" id="1318263at2"/>
<feature type="transmembrane region" description="Helical" evidence="1">
    <location>
        <begin position="30"/>
        <end position="52"/>
    </location>
</feature>
<feature type="transmembrane region" description="Helical" evidence="1">
    <location>
        <begin position="7"/>
        <end position="24"/>
    </location>
</feature>
<feature type="transmembrane region" description="Helical" evidence="1">
    <location>
        <begin position="428"/>
        <end position="459"/>
    </location>
</feature>
<feature type="transmembrane region" description="Helical" evidence="1">
    <location>
        <begin position="194"/>
        <end position="212"/>
    </location>
</feature>
<feature type="transmembrane region" description="Helical" evidence="1">
    <location>
        <begin position="388"/>
        <end position="407"/>
    </location>
</feature>
<dbReference type="Proteomes" id="UP000199226">
    <property type="component" value="Unassembled WGS sequence"/>
</dbReference>
<keyword evidence="1" id="KW-0472">Membrane</keyword>
<dbReference type="STRING" id="990371.SAMN05421813_12726"/>
<protein>
    <recommendedName>
        <fullName evidence="4">Oligosaccharide repeat unit polymerase</fullName>
    </recommendedName>
</protein>
<gene>
    <name evidence="2" type="ORF">SAMN05421813_12726</name>
</gene>
<evidence type="ECO:0000256" key="1">
    <source>
        <dbReference type="SAM" id="Phobius"/>
    </source>
</evidence>
<feature type="transmembrane region" description="Helical" evidence="1">
    <location>
        <begin position="141"/>
        <end position="162"/>
    </location>
</feature>
<name>A0A1G9WVA3_9SPHI</name>
<dbReference type="AlphaFoldDB" id="A0A1G9WVA3"/>
<organism evidence="2 3">
    <name type="scientific">Daejeonella rubra</name>
    <dbReference type="NCBI Taxonomy" id="990371"/>
    <lineage>
        <taxon>Bacteria</taxon>
        <taxon>Pseudomonadati</taxon>
        <taxon>Bacteroidota</taxon>
        <taxon>Sphingobacteriia</taxon>
        <taxon>Sphingobacteriales</taxon>
        <taxon>Sphingobacteriaceae</taxon>
        <taxon>Daejeonella</taxon>
    </lineage>
</organism>
<keyword evidence="1" id="KW-1133">Transmembrane helix</keyword>
<reference evidence="3" key="1">
    <citation type="submission" date="2016-10" db="EMBL/GenBank/DDBJ databases">
        <authorList>
            <person name="Varghese N."/>
            <person name="Submissions S."/>
        </authorList>
    </citation>
    <scope>NUCLEOTIDE SEQUENCE [LARGE SCALE GENOMIC DNA]</scope>
    <source>
        <strain evidence="3">DSM 24536</strain>
    </source>
</reference>
<proteinExistence type="predicted"/>
<dbReference type="EMBL" id="FNHH01000027">
    <property type="protein sequence ID" value="SDM88462.1"/>
    <property type="molecule type" value="Genomic_DNA"/>
</dbReference>
<accession>A0A1G9WVA3</accession>